<gene>
    <name evidence="2" type="ORF">PV367_14340</name>
</gene>
<dbReference type="GO" id="GO:0032259">
    <property type="term" value="P:methylation"/>
    <property type="evidence" value="ECO:0007669"/>
    <property type="project" value="UniProtKB-KW"/>
</dbReference>
<dbReference type="EMBL" id="JARAWN010000069">
    <property type="protein sequence ID" value="MDX3130937.1"/>
    <property type="molecule type" value="Genomic_DNA"/>
</dbReference>
<protein>
    <submittedName>
        <fullName evidence="2">Class I SAM-dependent methyltransferase</fullName>
    </submittedName>
</protein>
<dbReference type="Proteomes" id="UP001273589">
    <property type="component" value="Unassembled WGS sequence"/>
</dbReference>
<accession>A0AAJ2PPQ0</accession>
<dbReference type="InterPro" id="IPR013216">
    <property type="entry name" value="Methyltransf_11"/>
</dbReference>
<keyword evidence="2" id="KW-0489">Methyltransferase</keyword>
<evidence type="ECO:0000313" key="2">
    <source>
        <dbReference type="EMBL" id="MDX3130937.1"/>
    </source>
</evidence>
<evidence type="ECO:0000259" key="1">
    <source>
        <dbReference type="Pfam" id="PF08241"/>
    </source>
</evidence>
<dbReference type="AlphaFoldDB" id="A0AAJ2PPQ0"/>
<dbReference type="InterPro" id="IPR029063">
    <property type="entry name" value="SAM-dependent_MTases_sf"/>
</dbReference>
<proteinExistence type="predicted"/>
<sequence length="224" mass="24788">MNQSVSKASVHAFYADAIPRGRNTAENLQAATSERFNTLLESIGDETPRTALDLGYGAGTYTIALARAGFRVVAVDQIPSDSLLHRVDGAADWACLIDPRECLAENFAIDEDLGVIVAKDVLHYLARRDVESLLTSAVAHARGANYHYLEVFTGITRRSADGRQLRIEGEADYSPDSFRQIIERIYNGWDLMLLWSEHAEQDRRTGRNCFEATRATVIAANRAA</sequence>
<evidence type="ECO:0000313" key="3">
    <source>
        <dbReference type="Proteomes" id="UP001273589"/>
    </source>
</evidence>
<dbReference type="Gene3D" id="3.40.50.150">
    <property type="entry name" value="Vaccinia Virus protein VP39"/>
    <property type="match status" value="1"/>
</dbReference>
<dbReference type="GO" id="GO:0008757">
    <property type="term" value="F:S-adenosylmethionine-dependent methyltransferase activity"/>
    <property type="evidence" value="ECO:0007669"/>
    <property type="project" value="InterPro"/>
</dbReference>
<feature type="domain" description="Methyltransferase type 11" evidence="1">
    <location>
        <begin position="52"/>
        <end position="135"/>
    </location>
</feature>
<organism evidence="2 3">
    <name type="scientific">Streptomyces europaeiscabiei</name>
    <dbReference type="NCBI Taxonomy" id="146819"/>
    <lineage>
        <taxon>Bacteria</taxon>
        <taxon>Bacillati</taxon>
        <taxon>Actinomycetota</taxon>
        <taxon>Actinomycetes</taxon>
        <taxon>Kitasatosporales</taxon>
        <taxon>Streptomycetaceae</taxon>
        <taxon>Streptomyces</taxon>
    </lineage>
</organism>
<comment type="caution">
    <text evidence="2">The sequence shown here is derived from an EMBL/GenBank/DDBJ whole genome shotgun (WGS) entry which is preliminary data.</text>
</comment>
<dbReference type="RefSeq" id="WP_319691871.1">
    <property type="nucleotide sequence ID" value="NZ_JARAWN010000069.1"/>
</dbReference>
<name>A0AAJ2PPQ0_9ACTN</name>
<reference evidence="2" key="1">
    <citation type="journal article" date="2023" name="Microb. Genom.">
        <title>Mesoterricola silvestris gen. nov., sp. nov., Mesoterricola sediminis sp. nov., Geothrix oryzae sp. nov., Geothrix edaphica sp. nov., Geothrix rubra sp. nov., and Geothrix limicola sp. nov., six novel members of Acidobacteriota isolated from soils.</title>
        <authorList>
            <person name="Weisberg A.J."/>
            <person name="Pearce E."/>
            <person name="Kramer C.G."/>
            <person name="Chang J.H."/>
            <person name="Clarke C.R."/>
        </authorList>
    </citation>
    <scope>NUCLEOTIDE SEQUENCE</scope>
    <source>
        <strain evidence="2">ND06-05F</strain>
    </source>
</reference>
<dbReference type="SUPFAM" id="SSF53335">
    <property type="entry name" value="S-adenosyl-L-methionine-dependent methyltransferases"/>
    <property type="match status" value="1"/>
</dbReference>
<dbReference type="Pfam" id="PF08241">
    <property type="entry name" value="Methyltransf_11"/>
    <property type="match status" value="1"/>
</dbReference>
<keyword evidence="2" id="KW-0808">Transferase</keyword>